<evidence type="ECO:0000256" key="2">
    <source>
        <dbReference type="ARBA" id="ARBA00022927"/>
    </source>
</evidence>
<name>A0ABW3ZFN7_9RHOB</name>
<dbReference type="Proteomes" id="UP001597135">
    <property type="component" value="Unassembled WGS sequence"/>
</dbReference>
<organism evidence="3 4">
    <name type="scientific">Litorisediminicola beolgyonensis</name>
    <dbReference type="NCBI Taxonomy" id="1173614"/>
    <lineage>
        <taxon>Bacteria</taxon>
        <taxon>Pseudomonadati</taxon>
        <taxon>Pseudomonadota</taxon>
        <taxon>Alphaproteobacteria</taxon>
        <taxon>Rhodobacterales</taxon>
        <taxon>Paracoccaceae</taxon>
        <taxon>Litorisediminicola</taxon>
    </lineage>
</organism>
<keyword evidence="1" id="KW-0813">Transport</keyword>
<dbReference type="RefSeq" id="WP_386802086.1">
    <property type="nucleotide sequence ID" value="NZ_JBHTMU010000008.1"/>
</dbReference>
<keyword evidence="2" id="KW-0653">Protein transport</keyword>
<dbReference type="PANTHER" id="PTHR34982:SF1">
    <property type="entry name" value="FLAGELLAR ASSEMBLY PROTEIN FLIH"/>
    <property type="match status" value="1"/>
</dbReference>
<comment type="caution">
    <text evidence="3">The sequence shown here is derived from an EMBL/GenBank/DDBJ whole genome shotgun (WGS) entry which is preliminary data.</text>
</comment>
<accession>A0ABW3ZFN7</accession>
<dbReference type="EMBL" id="JBHTMU010000008">
    <property type="protein sequence ID" value="MFD1342020.1"/>
    <property type="molecule type" value="Genomic_DNA"/>
</dbReference>
<reference evidence="4" key="1">
    <citation type="journal article" date="2019" name="Int. J. Syst. Evol. Microbiol.">
        <title>The Global Catalogue of Microorganisms (GCM) 10K type strain sequencing project: providing services to taxonomists for standard genome sequencing and annotation.</title>
        <authorList>
            <consortium name="The Broad Institute Genomics Platform"/>
            <consortium name="The Broad Institute Genome Sequencing Center for Infectious Disease"/>
            <person name="Wu L."/>
            <person name="Ma J."/>
        </authorList>
    </citation>
    <scope>NUCLEOTIDE SEQUENCE [LARGE SCALE GENOMIC DNA]</scope>
    <source>
        <strain evidence="4">CCUG 62953</strain>
    </source>
</reference>
<keyword evidence="4" id="KW-1185">Reference proteome</keyword>
<protein>
    <recommendedName>
        <fullName evidence="5">Flagellar assembly protein H</fullName>
    </recommendedName>
</protein>
<dbReference type="InterPro" id="IPR051472">
    <property type="entry name" value="T3SS_Stator/FliH"/>
</dbReference>
<gene>
    <name evidence="3" type="ORF">ACFQ4E_06290</name>
</gene>
<dbReference type="PANTHER" id="PTHR34982">
    <property type="entry name" value="YOP PROTEINS TRANSLOCATION PROTEIN L"/>
    <property type="match status" value="1"/>
</dbReference>
<evidence type="ECO:0000313" key="3">
    <source>
        <dbReference type="EMBL" id="MFD1342020.1"/>
    </source>
</evidence>
<evidence type="ECO:0000313" key="4">
    <source>
        <dbReference type="Proteomes" id="UP001597135"/>
    </source>
</evidence>
<proteinExistence type="predicted"/>
<evidence type="ECO:0000256" key="1">
    <source>
        <dbReference type="ARBA" id="ARBA00022448"/>
    </source>
</evidence>
<evidence type="ECO:0008006" key="5">
    <source>
        <dbReference type="Google" id="ProtNLM"/>
    </source>
</evidence>
<sequence>MGLLFDRDFDQELEMERGGFSVAGRSYSEDELTARLAAAADAARAEGHAAGRAELAAEQAARTLETQSLCRDAIAQGIAVLLADADAHRQALEADLVEFALAVMRRLAPEILATLSERRVRAELQAGLPLVTGPGRVRLTLAPDMLEALRPEIAEVARAQDLDARLEIDADPALRPGDARIEWQDGLMHYSLSAICDQLIDLLRGRARTAQTATQSPEARHG</sequence>